<reference evidence="4 5" key="2">
    <citation type="submission" date="2016-06" db="EMBL/GenBank/DDBJ databases">
        <authorList>
            <person name="Petersen J."/>
            <person name="Sayavedra L."/>
        </authorList>
    </citation>
    <scope>NUCLEOTIDE SEQUENCE [LARGE SCALE GENOMIC DNA]</scope>
    <source>
        <strain evidence="5">BazSymA</strain>
        <strain evidence="4">BazSymB</strain>
    </source>
</reference>
<evidence type="ECO:0000256" key="1">
    <source>
        <dbReference type="SAM" id="MobiDB-lite"/>
    </source>
</evidence>
<accession>A0A1H6K025</accession>
<dbReference type="EMBL" id="CDSC02000302">
    <property type="protein sequence ID" value="SEH89995.1"/>
    <property type="molecule type" value="Genomic_DNA"/>
</dbReference>
<proteinExistence type="predicted"/>
<evidence type="ECO:0000313" key="5">
    <source>
        <dbReference type="Proteomes" id="UP000198988"/>
    </source>
</evidence>
<dbReference type="Proteomes" id="UP000198559">
    <property type="component" value="Unassembled WGS sequence"/>
</dbReference>
<evidence type="ECO:0000313" key="2">
    <source>
        <dbReference type="EMBL" id="SEH64932.1"/>
    </source>
</evidence>
<evidence type="ECO:0000313" key="4">
    <source>
        <dbReference type="Proteomes" id="UP000198559"/>
    </source>
</evidence>
<dbReference type="EMBL" id="CVUD02000066">
    <property type="protein sequence ID" value="SEH64932.1"/>
    <property type="molecule type" value="Genomic_DNA"/>
</dbReference>
<reference evidence="2" key="1">
    <citation type="submission" date="2016-06" db="EMBL/GenBank/DDBJ databases">
        <authorList>
            <person name="Olsen C.W."/>
            <person name="Carey S."/>
            <person name="Hinshaw L."/>
            <person name="Karasin A.I."/>
        </authorList>
    </citation>
    <scope>NUCLEOTIDE SEQUENCE [LARGE SCALE GENOMIC DNA]</scope>
    <source>
        <strain evidence="3">BazSymA</strain>
        <strain evidence="2">BazSymB</strain>
    </source>
</reference>
<dbReference type="AlphaFoldDB" id="A0A1H6K025"/>
<gene>
    <name evidence="3" type="ORF">BAZSYMA_ACONTIG06974_0</name>
    <name evidence="2" type="ORF">BAZSYMB_GCONTIG00822_0</name>
</gene>
<evidence type="ECO:0000313" key="3">
    <source>
        <dbReference type="EMBL" id="SEH89995.1"/>
    </source>
</evidence>
<name>A0A1H6K025_9GAMM</name>
<dbReference type="Proteomes" id="UP000198988">
    <property type="component" value="Unassembled WGS sequence"/>
</dbReference>
<feature type="region of interest" description="Disordered" evidence="1">
    <location>
        <begin position="1"/>
        <end position="22"/>
    </location>
</feature>
<protein>
    <submittedName>
        <fullName evidence="2">Uncharacterized protein</fullName>
    </submittedName>
</protein>
<sequence length="41" mass="4476">MLSVSGDPLEFAPPSFKPSNISPTRLDSLVCLVITFKSPFH</sequence>
<organism evidence="2 4">
    <name type="scientific">Bathymodiolus azoricus thioautotrophic gill symbiont</name>
    <dbReference type="NCBI Taxonomy" id="235205"/>
    <lineage>
        <taxon>Bacteria</taxon>
        <taxon>Pseudomonadati</taxon>
        <taxon>Pseudomonadota</taxon>
        <taxon>Gammaproteobacteria</taxon>
        <taxon>sulfur-oxidizing symbionts</taxon>
    </lineage>
</organism>